<proteinExistence type="predicted"/>
<sequence>MAPDRSIKLGVLVPSSNTALEPLTTAIITSIPNVSVHYSRFPVTQIALTDDALSQFDDGKIIDAAKLLADAKVDVIGWSGTSAGWLGFEADDRLCEKIEEATGIRATTSVIGLTKLLDQVAAEQGVKPRFGLVTPYLDDVQQKITETFGKAGYEIVAESHLKRRVNVEFASITEDELDKQVEEVHSKMQDEPVKIISTFCTNLRAAQRAAHWEEKYPGLIVADTVSTVVWDMLAMVGVDMSGLHTWGAIFSKTSAGHVTLPLKRVDNASSTKDMVAKGRAKLDAINNKST</sequence>
<dbReference type="HOGENOM" id="CLU_068086_1_0_1"/>
<evidence type="ECO:0008006" key="3">
    <source>
        <dbReference type="Google" id="ProtNLM"/>
    </source>
</evidence>
<dbReference type="EMBL" id="KB456262">
    <property type="protein sequence ID" value="EMF14677.1"/>
    <property type="molecule type" value="Genomic_DNA"/>
</dbReference>
<dbReference type="PANTHER" id="PTHR40267">
    <property type="entry name" value="BLR3294 PROTEIN"/>
    <property type="match status" value="1"/>
</dbReference>
<dbReference type="InterPro" id="IPR053714">
    <property type="entry name" value="Iso_Racemase_Enz_sf"/>
</dbReference>
<dbReference type="OMA" id="TNLHAAH"/>
<dbReference type="PIRSF" id="PIRSF015736">
    <property type="entry name" value="MI"/>
    <property type="match status" value="1"/>
</dbReference>
<dbReference type="PANTHER" id="PTHR40267:SF1">
    <property type="entry name" value="BLR3294 PROTEIN"/>
    <property type="match status" value="1"/>
</dbReference>
<dbReference type="STRING" id="692275.M3B4E9"/>
<dbReference type="AlphaFoldDB" id="M3B4E9"/>
<dbReference type="InterPro" id="IPR026286">
    <property type="entry name" value="MaiA/AMDase"/>
</dbReference>
<accession>M3B4E9</accession>
<keyword evidence="2" id="KW-1185">Reference proteome</keyword>
<evidence type="ECO:0000313" key="1">
    <source>
        <dbReference type="EMBL" id="EMF14677.1"/>
    </source>
</evidence>
<dbReference type="Proteomes" id="UP000016931">
    <property type="component" value="Unassembled WGS sequence"/>
</dbReference>
<dbReference type="Pfam" id="PF17645">
    <property type="entry name" value="Amdase"/>
    <property type="match status" value="1"/>
</dbReference>
<protein>
    <recommendedName>
        <fullName evidence="3">Asp/Glu racemase</fullName>
    </recommendedName>
</protein>
<organism evidence="1 2">
    <name type="scientific">Sphaerulina musiva (strain SO2202)</name>
    <name type="common">Poplar stem canker fungus</name>
    <name type="synonym">Septoria musiva</name>
    <dbReference type="NCBI Taxonomy" id="692275"/>
    <lineage>
        <taxon>Eukaryota</taxon>
        <taxon>Fungi</taxon>
        <taxon>Dikarya</taxon>
        <taxon>Ascomycota</taxon>
        <taxon>Pezizomycotina</taxon>
        <taxon>Dothideomycetes</taxon>
        <taxon>Dothideomycetidae</taxon>
        <taxon>Mycosphaerellales</taxon>
        <taxon>Mycosphaerellaceae</taxon>
        <taxon>Sphaerulina</taxon>
    </lineage>
</organism>
<reference evidence="1 2" key="1">
    <citation type="journal article" date="2012" name="PLoS Pathog.">
        <title>Diverse lifestyles and strategies of plant pathogenesis encoded in the genomes of eighteen Dothideomycetes fungi.</title>
        <authorList>
            <person name="Ohm R.A."/>
            <person name="Feau N."/>
            <person name="Henrissat B."/>
            <person name="Schoch C.L."/>
            <person name="Horwitz B.A."/>
            <person name="Barry K.W."/>
            <person name="Condon B.J."/>
            <person name="Copeland A.C."/>
            <person name="Dhillon B."/>
            <person name="Glaser F."/>
            <person name="Hesse C.N."/>
            <person name="Kosti I."/>
            <person name="LaButti K."/>
            <person name="Lindquist E.A."/>
            <person name="Lucas S."/>
            <person name="Salamov A.A."/>
            <person name="Bradshaw R.E."/>
            <person name="Ciuffetti L."/>
            <person name="Hamelin R.C."/>
            <person name="Kema G.H.J."/>
            <person name="Lawrence C."/>
            <person name="Scott J.A."/>
            <person name="Spatafora J.W."/>
            <person name="Turgeon B.G."/>
            <person name="de Wit P.J.G.M."/>
            <person name="Zhong S."/>
            <person name="Goodwin S.B."/>
            <person name="Grigoriev I.V."/>
        </authorList>
    </citation>
    <scope>NUCLEOTIDE SEQUENCE [LARGE SCALE GENOMIC DNA]</scope>
    <source>
        <strain evidence="1 2">SO2202</strain>
    </source>
</reference>
<dbReference type="GeneID" id="27906770"/>
<evidence type="ECO:0000313" key="2">
    <source>
        <dbReference type="Proteomes" id="UP000016931"/>
    </source>
</evidence>
<dbReference type="eggNOG" id="ENOG502SN3M">
    <property type="taxonomic scope" value="Eukaryota"/>
</dbReference>
<dbReference type="OrthoDB" id="414270at2759"/>
<gene>
    <name evidence="1" type="ORF">SEPMUDRAFT_63290</name>
</gene>
<dbReference type="Gene3D" id="3.40.50.12500">
    <property type="match status" value="1"/>
</dbReference>
<name>M3B4E9_SPHMS</name>
<dbReference type="RefSeq" id="XP_016762798.1">
    <property type="nucleotide sequence ID" value="XM_016909633.1"/>
</dbReference>